<dbReference type="CDD" id="cd00517">
    <property type="entry name" value="ATPS"/>
    <property type="match status" value="1"/>
</dbReference>
<dbReference type="GO" id="GO:0010134">
    <property type="term" value="P:sulfate assimilation via adenylyl sulfate reduction"/>
    <property type="evidence" value="ECO:0007669"/>
    <property type="project" value="TreeGrafter"/>
</dbReference>
<dbReference type="NCBIfam" id="TIGR00339">
    <property type="entry name" value="sopT"/>
    <property type="match status" value="1"/>
</dbReference>
<evidence type="ECO:0000313" key="16">
    <source>
        <dbReference type="Proteomes" id="UP000230790"/>
    </source>
</evidence>
<keyword evidence="7 11" id="KW-0547">Nucleotide-binding</keyword>
<feature type="domain" description="Sulphate adenylyltransferase catalytic" evidence="13">
    <location>
        <begin position="171"/>
        <end position="386"/>
    </location>
</feature>
<proteinExistence type="inferred from homology"/>
<dbReference type="SUPFAM" id="SSF88697">
    <property type="entry name" value="PUA domain-like"/>
    <property type="match status" value="1"/>
</dbReference>
<dbReference type="EMBL" id="PGTN01000023">
    <property type="protein sequence ID" value="PJF48133.1"/>
    <property type="molecule type" value="Genomic_DNA"/>
</dbReference>
<dbReference type="PANTHER" id="PTHR42700">
    <property type="entry name" value="SULFATE ADENYLYLTRANSFERASE"/>
    <property type="match status" value="1"/>
</dbReference>
<sequence length="573" mass="63745">MDESQLISPYGGRLVNLVVEDADERARLTERATHLPSIQLSARALCDLELLAVGGFSPLDRFMGRADYERVLREMRLSDGTLFPIPITLPVDAEQAQLGRQVVLRDARNNPLAIMHIEEAFTWDPSVEASAVLGTTDSRHPLVSEMARWGKVYISGPIQVINLPKAYDFVELRRTPAQVRAALARMGNRRVVAFQTRNPLHRAHEELTKRAAASVGGSLLIHPVVGLTKPGDVDHYSRVRIYKTLVESYYDPRSTLLSLLPLAMRMAGPREALWHAIIRRNYGATHFIVGRDHAGPGNDSTGKPFYGPYDAQALVQRYADEIGVQMIPFQELVYLEDRDEYVELDKVPAGARVASISGTQVRSDFLAKGKPLPTWFTRKETADILASIYPPRHKQGFCIWFTGLSGAGKSTVAEALVSMLMERGRQVTLLDGDVVRTHLSKGLGFSREDRDTNILRIGFVAGEVVRHNGVAVCAAISPYRAARDAVRRMIEEIGEGRFIEVFVDTPIEVCEQRDAKGMYARARRGEIKGFTGVDDPYEPPLSPEITLDTVHESPERCAARIIMHLMQAGFLLS</sequence>
<evidence type="ECO:0000259" key="12">
    <source>
        <dbReference type="Pfam" id="PF01583"/>
    </source>
</evidence>
<feature type="active site" description="Phosphoserine intermediate" evidence="10">
    <location>
        <position position="477"/>
    </location>
</feature>
<comment type="pathway">
    <text evidence="4 11">Sulfur metabolism; hydrogen sulfide biosynthesis; sulfite from sulfate: step 1/3.</text>
</comment>
<keyword evidence="8 11" id="KW-0067">ATP-binding</keyword>
<evidence type="ECO:0000256" key="1">
    <source>
        <dbReference type="ARBA" id="ARBA00001823"/>
    </source>
</evidence>
<dbReference type="Gene3D" id="3.40.50.620">
    <property type="entry name" value="HUPs"/>
    <property type="match status" value="1"/>
</dbReference>
<dbReference type="InterPro" id="IPR024951">
    <property type="entry name" value="Sulfurylase_cat_dom"/>
</dbReference>
<evidence type="ECO:0000256" key="11">
    <source>
        <dbReference type="HAMAP-Rule" id="MF_00066"/>
    </source>
</evidence>
<dbReference type="GO" id="GO:0004020">
    <property type="term" value="F:adenylylsulfate kinase activity"/>
    <property type="evidence" value="ECO:0007669"/>
    <property type="project" value="UniProtKB-UniRule"/>
</dbReference>
<gene>
    <name evidence="10" type="primary">cysC</name>
    <name evidence="11" type="synonym">sat</name>
    <name evidence="15" type="ORF">CUN48_05045</name>
</gene>
<evidence type="ECO:0000256" key="10">
    <source>
        <dbReference type="HAMAP-Rule" id="MF_00065"/>
    </source>
</evidence>
<accession>A0A2M8QE96</accession>
<dbReference type="HAMAP" id="MF_00066">
    <property type="entry name" value="Sulf_adenylyltr"/>
    <property type="match status" value="1"/>
</dbReference>
<dbReference type="NCBIfam" id="NF004040">
    <property type="entry name" value="PRK05537.1"/>
    <property type="match status" value="1"/>
</dbReference>
<dbReference type="GO" id="GO:0004781">
    <property type="term" value="F:sulfate adenylyltransferase (ATP) activity"/>
    <property type="evidence" value="ECO:0007669"/>
    <property type="project" value="UniProtKB-UniRule"/>
</dbReference>
<dbReference type="NCBIfam" id="TIGR00455">
    <property type="entry name" value="apsK"/>
    <property type="match status" value="1"/>
</dbReference>
<comment type="catalytic activity">
    <reaction evidence="9 11">
        <text>sulfate + ATP + H(+) = adenosine 5'-phosphosulfate + diphosphate</text>
        <dbReference type="Rhea" id="RHEA:18133"/>
        <dbReference type="ChEBI" id="CHEBI:15378"/>
        <dbReference type="ChEBI" id="CHEBI:16189"/>
        <dbReference type="ChEBI" id="CHEBI:30616"/>
        <dbReference type="ChEBI" id="CHEBI:33019"/>
        <dbReference type="ChEBI" id="CHEBI:58243"/>
        <dbReference type="EC" id="2.7.7.4"/>
    </reaction>
</comment>
<keyword evidence="10" id="KW-0597">Phosphoprotein</keyword>
<comment type="similarity">
    <text evidence="10">Belongs to the APS kinase family.</text>
</comment>
<dbReference type="CDD" id="cd02027">
    <property type="entry name" value="APSK"/>
    <property type="match status" value="1"/>
</dbReference>
<evidence type="ECO:0000256" key="5">
    <source>
        <dbReference type="ARBA" id="ARBA00022679"/>
    </source>
</evidence>
<evidence type="ECO:0000259" key="13">
    <source>
        <dbReference type="Pfam" id="PF01747"/>
    </source>
</evidence>
<dbReference type="Pfam" id="PF14306">
    <property type="entry name" value="PUA_2"/>
    <property type="match status" value="1"/>
</dbReference>
<dbReference type="SUPFAM" id="SSF52540">
    <property type="entry name" value="P-loop containing nucleoside triphosphate hydrolases"/>
    <property type="match status" value="1"/>
</dbReference>
<dbReference type="InterPro" id="IPR050512">
    <property type="entry name" value="Sulf_AdTrans/APS_kinase"/>
</dbReference>
<comment type="function">
    <text evidence="2 10">Catalyzes the synthesis of activated sulfate.</text>
</comment>
<dbReference type="AlphaFoldDB" id="A0A2M8QE96"/>
<keyword evidence="6 11" id="KW-0548">Nucleotidyltransferase</keyword>
<comment type="similarity">
    <text evidence="11">Belongs to the sulfate adenylyltransferase family.</text>
</comment>
<keyword evidence="10" id="KW-0418">Kinase</keyword>
<dbReference type="InterPro" id="IPR025980">
    <property type="entry name" value="ATP-Sase_PUA-like_dom"/>
</dbReference>
<dbReference type="Pfam" id="PF01747">
    <property type="entry name" value="ATP-sulfurylase"/>
    <property type="match status" value="1"/>
</dbReference>
<dbReference type="Gene3D" id="3.40.50.300">
    <property type="entry name" value="P-loop containing nucleotide triphosphate hydrolases"/>
    <property type="match status" value="1"/>
</dbReference>
<evidence type="ECO:0000256" key="3">
    <source>
        <dbReference type="ARBA" id="ARBA00004806"/>
    </source>
</evidence>
<dbReference type="HAMAP" id="MF_00065">
    <property type="entry name" value="Adenylyl_sulf_kinase"/>
    <property type="match status" value="1"/>
</dbReference>
<evidence type="ECO:0000256" key="9">
    <source>
        <dbReference type="ARBA" id="ARBA00049370"/>
    </source>
</evidence>
<dbReference type="EC" id="2.7.1.25" evidence="10"/>
<dbReference type="UniPathway" id="UPA00140">
    <property type="reaction ID" value="UER00204"/>
</dbReference>
<dbReference type="SUPFAM" id="SSF52374">
    <property type="entry name" value="Nucleotidylyl transferase"/>
    <property type="match status" value="1"/>
</dbReference>
<dbReference type="GO" id="GO:0005524">
    <property type="term" value="F:ATP binding"/>
    <property type="evidence" value="ECO:0007669"/>
    <property type="project" value="UniProtKB-UniRule"/>
</dbReference>
<comment type="catalytic activity">
    <reaction evidence="1 10">
        <text>adenosine 5'-phosphosulfate + ATP = 3'-phosphoadenylyl sulfate + ADP + H(+)</text>
        <dbReference type="Rhea" id="RHEA:24152"/>
        <dbReference type="ChEBI" id="CHEBI:15378"/>
        <dbReference type="ChEBI" id="CHEBI:30616"/>
        <dbReference type="ChEBI" id="CHEBI:58243"/>
        <dbReference type="ChEBI" id="CHEBI:58339"/>
        <dbReference type="ChEBI" id="CHEBI:456216"/>
        <dbReference type="EC" id="2.7.1.25"/>
    </reaction>
</comment>
<dbReference type="FunFam" id="3.40.50.300:FF:000802">
    <property type="entry name" value="Sulfate adenylyltransferase"/>
    <property type="match status" value="1"/>
</dbReference>
<name>A0A2M8QE96_9CHLR</name>
<dbReference type="InterPro" id="IPR014729">
    <property type="entry name" value="Rossmann-like_a/b/a_fold"/>
</dbReference>
<evidence type="ECO:0000259" key="14">
    <source>
        <dbReference type="Pfam" id="PF14306"/>
    </source>
</evidence>
<evidence type="ECO:0000256" key="8">
    <source>
        <dbReference type="ARBA" id="ARBA00022840"/>
    </source>
</evidence>
<evidence type="ECO:0000256" key="2">
    <source>
        <dbReference type="ARBA" id="ARBA00002632"/>
    </source>
</evidence>
<comment type="pathway">
    <text evidence="3 10">Sulfur metabolism; hydrogen sulfide biosynthesis; sulfite from sulfate: step 2/3.</text>
</comment>
<dbReference type="GO" id="GO:0070814">
    <property type="term" value="P:hydrogen sulfide biosynthetic process"/>
    <property type="evidence" value="ECO:0007669"/>
    <property type="project" value="UniProtKB-UniRule"/>
</dbReference>
<dbReference type="NCBIfam" id="NF003013">
    <property type="entry name" value="PRK03846.1"/>
    <property type="match status" value="1"/>
</dbReference>
<feature type="domain" description="APS kinase" evidence="12">
    <location>
        <begin position="395"/>
        <end position="548"/>
    </location>
</feature>
<evidence type="ECO:0000256" key="4">
    <source>
        <dbReference type="ARBA" id="ARBA00005048"/>
    </source>
</evidence>
<dbReference type="InterPro" id="IPR027417">
    <property type="entry name" value="P-loop_NTPase"/>
</dbReference>
<feature type="binding site" evidence="10">
    <location>
        <begin position="403"/>
        <end position="410"/>
    </location>
    <ligand>
        <name>ATP</name>
        <dbReference type="ChEBI" id="CHEBI:30616"/>
    </ligand>
</feature>
<feature type="domain" description="ATP-sulfurylase PUA-like" evidence="14">
    <location>
        <begin position="7"/>
        <end position="162"/>
    </location>
</feature>
<dbReference type="InterPro" id="IPR002650">
    <property type="entry name" value="Sulphate_adenylyltransferase"/>
</dbReference>
<dbReference type="InterPro" id="IPR015947">
    <property type="entry name" value="PUA-like_sf"/>
</dbReference>
<dbReference type="GO" id="GO:0005737">
    <property type="term" value="C:cytoplasm"/>
    <property type="evidence" value="ECO:0007669"/>
    <property type="project" value="TreeGrafter"/>
</dbReference>
<reference evidence="15 16" key="1">
    <citation type="submission" date="2017-11" db="EMBL/GenBank/DDBJ databases">
        <title>Evolution of Phototrophy in the Chloroflexi Phylum Driven by Horizontal Gene Transfer.</title>
        <authorList>
            <person name="Ward L.M."/>
            <person name="Hemp J."/>
            <person name="Shih P.M."/>
            <person name="Mcglynn S.E."/>
            <person name="Fischer W."/>
        </authorList>
    </citation>
    <scope>NUCLEOTIDE SEQUENCE [LARGE SCALE GENOMIC DNA]</scope>
    <source>
        <strain evidence="15">JP3_7</strain>
    </source>
</reference>
<dbReference type="InterPro" id="IPR059117">
    <property type="entry name" value="APS_kinase_dom"/>
</dbReference>
<dbReference type="Proteomes" id="UP000230790">
    <property type="component" value="Unassembled WGS sequence"/>
</dbReference>
<dbReference type="Pfam" id="PF01583">
    <property type="entry name" value="APS_kinase"/>
    <property type="match status" value="1"/>
</dbReference>
<protein>
    <recommendedName>
        <fullName evidence="10 11">Multifunctional fusion protein</fullName>
    </recommendedName>
    <domain>
        <recommendedName>
            <fullName evidence="10">Adenylyl-sulfate kinase</fullName>
            <ecNumber evidence="10">2.7.1.25</ecNumber>
        </recommendedName>
        <alternativeName>
            <fullName evidence="10">APS kinase</fullName>
        </alternativeName>
        <alternativeName>
            <fullName evidence="10">ATP adenosine-5'-phosphosulfate 3'-phosphotransferase</fullName>
        </alternativeName>
        <alternativeName>
            <fullName evidence="10">Adenosine-5'-phosphosulfate kinase</fullName>
        </alternativeName>
    </domain>
    <domain>
        <recommendedName>
            <fullName evidence="11">Sulfate adenylyltransferase</fullName>
            <ecNumber evidence="11">2.7.7.4</ecNumber>
        </recommendedName>
        <alternativeName>
            <fullName evidence="11">ATP-sulfurylase</fullName>
        </alternativeName>
        <alternativeName>
            <fullName evidence="11">Sulfate adenylate transferase</fullName>
            <shortName evidence="11">SAT</shortName>
        </alternativeName>
    </domain>
</protein>
<dbReference type="Gene3D" id="3.10.400.10">
    <property type="entry name" value="Sulfate adenylyltransferase"/>
    <property type="match status" value="1"/>
</dbReference>
<dbReference type="InterPro" id="IPR002891">
    <property type="entry name" value="APS"/>
</dbReference>
<dbReference type="EC" id="2.7.7.4" evidence="11"/>
<dbReference type="InterPro" id="IPR020792">
    <property type="entry name" value="SO4_adenylyltransferase_pro"/>
</dbReference>
<dbReference type="GO" id="GO:0019379">
    <property type="term" value="P:sulfate assimilation, phosphoadenylyl sulfate reduction by phosphoadenylyl-sulfate reductase (thioredoxin)"/>
    <property type="evidence" value="ECO:0007669"/>
    <property type="project" value="TreeGrafter"/>
</dbReference>
<dbReference type="PANTHER" id="PTHR42700:SF3">
    <property type="entry name" value="BIFUNCTIONAL SAT_APS KINASE-RELATED"/>
    <property type="match status" value="1"/>
</dbReference>
<comment type="caution">
    <text evidence="15">The sequence shown here is derived from an EMBL/GenBank/DDBJ whole genome shotgun (WGS) entry which is preliminary data.</text>
</comment>
<keyword evidence="5 11" id="KW-0808">Transferase</keyword>
<evidence type="ECO:0000256" key="6">
    <source>
        <dbReference type="ARBA" id="ARBA00022695"/>
    </source>
</evidence>
<evidence type="ECO:0000256" key="7">
    <source>
        <dbReference type="ARBA" id="ARBA00022741"/>
    </source>
</evidence>
<organism evidence="15 16">
    <name type="scientific">Candidatus Thermofonsia Clade 3 bacterium</name>
    <dbReference type="NCBI Taxonomy" id="2364212"/>
    <lineage>
        <taxon>Bacteria</taxon>
        <taxon>Bacillati</taxon>
        <taxon>Chloroflexota</taxon>
        <taxon>Candidatus Thermofontia</taxon>
        <taxon>Candidatus Thermofonsia Clade 3</taxon>
    </lineage>
</organism>
<evidence type="ECO:0000313" key="15">
    <source>
        <dbReference type="EMBL" id="PJF48133.1"/>
    </source>
</evidence>